<evidence type="ECO:0000313" key="1">
    <source>
        <dbReference type="EMBL" id="TCK02918.1"/>
    </source>
</evidence>
<comment type="caution">
    <text evidence="1">The sequence shown here is derived from an EMBL/GenBank/DDBJ whole genome shotgun (WGS) entry which is preliminary data.</text>
</comment>
<protein>
    <submittedName>
        <fullName evidence="1">Uncharacterized protein</fullName>
    </submittedName>
</protein>
<sequence>MDERGRLRGLRVRNFFLISLFLFLLLSPREAFPLQDEGGILSLFREEIESERANLRFEILDSSYAEFDFVGGFADGRYRLKSYRVKPLKENIYRLELLFEKKRGSFRYSQRVVFYFWQGRNRLVFLTKEGKKSFELPDVEINIEKTPSGYRIVKLFKEKVLRLPVEGGTVYLKIRRLK</sequence>
<dbReference type="AlphaFoldDB" id="A0A4R1G620"/>
<dbReference type="Proteomes" id="UP000295777">
    <property type="component" value="Unassembled WGS sequence"/>
</dbReference>
<gene>
    <name evidence="1" type="ORF">CLV27_1633</name>
</gene>
<organism evidence="1 2">
    <name type="scientific">Phorcysia thermohydrogeniphila</name>
    <dbReference type="NCBI Taxonomy" id="936138"/>
    <lineage>
        <taxon>Bacteria</taxon>
        <taxon>Pseudomonadati</taxon>
        <taxon>Aquificota</taxon>
        <taxon>Aquificia</taxon>
        <taxon>Desulfurobacteriales</taxon>
        <taxon>Desulfurobacteriaceae</taxon>
        <taxon>Phorcysia</taxon>
    </lineage>
</organism>
<evidence type="ECO:0000313" key="2">
    <source>
        <dbReference type="Proteomes" id="UP000295777"/>
    </source>
</evidence>
<dbReference type="EMBL" id="SMFV01000006">
    <property type="protein sequence ID" value="TCK02918.1"/>
    <property type="molecule type" value="Genomic_DNA"/>
</dbReference>
<reference evidence="1 2" key="1">
    <citation type="submission" date="2019-03" db="EMBL/GenBank/DDBJ databases">
        <title>Genomic Encyclopedia of Archaeal and Bacterial Type Strains, Phase II (KMG-II): from individual species to whole genera.</title>
        <authorList>
            <person name="Goeker M."/>
        </authorList>
    </citation>
    <scope>NUCLEOTIDE SEQUENCE [LARGE SCALE GENOMIC DNA]</scope>
    <source>
        <strain evidence="1 2">DSM 24425</strain>
    </source>
</reference>
<keyword evidence="2" id="KW-1185">Reference proteome</keyword>
<accession>A0A4R1G620</accession>
<name>A0A4R1G620_9BACT</name>
<proteinExistence type="predicted"/>